<dbReference type="EMBL" id="BNDV01000002">
    <property type="protein sequence ID" value="GHI10834.1"/>
    <property type="molecule type" value="Genomic_DNA"/>
</dbReference>
<dbReference type="InterPro" id="IPR000212">
    <property type="entry name" value="DNA_helicase_UvrD/REP"/>
</dbReference>
<dbReference type="Gene3D" id="3.40.50.300">
    <property type="entry name" value="P-loop containing nucleotide triphosphate hydrolases"/>
    <property type="match status" value="2"/>
</dbReference>
<organism evidence="1 2">
    <name type="scientific">Streptomyces virginiae</name>
    <name type="common">Streptomyces cinnamonensis</name>
    <dbReference type="NCBI Taxonomy" id="1961"/>
    <lineage>
        <taxon>Bacteria</taxon>
        <taxon>Bacillati</taxon>
        <taxon>Actinomycetota</taxon>
        <taxon>Actinomycetes</taxon>
        <taxon>Kitasatosporales</taxon>
        <taxon>Streptomycetaceae</taxon>
        <taxon>Streptomyces</taxon>
    </lineage>
</organism>
<dbReference type="PANTHER" id="PTHR11070">
    <property type="entry name" value="UVRD / RECB / PCRA DNA HELICASE FAMILY MEMBER"/>
    <property type="match status" value="1"/>
</dbReference>
<sequence>MRVPSLLELGSEQSRVIELPFYGRHIVTGPPGGGKSVTAVYRAWALATAGRDVVLVTRLHLLHQYLAQLAPDLTENLVVTTYERWVRDFWRVHFQADPPRPDEDDRSYDWTEMQRSCILDGVRATTHLVIDEGQNLPFGFYQLCHVLGASVTVFADENQRIGDEQTTLSEMQRTLDSRSEPLVLPENYRNTGEIARLAAAFRVEAREEFPLPARVGRPPVVMRIPSFDHLVNGVSHYFNAHRDWTIGIICRSTFLVRDIQSRLTKVGLNDQTQAYVHNDVHRRTVDFSTRPIKVVSTASMKGLEFDSVFVPDLDAYAEDPTGVEARLRFLVLCTRAREDLHLAHRGPQEPAILSSVPDSLLTRHRG</sequence>
<dbReference type="SUPFAM" id="SSF52540">
    <property type="entry name" value="P-loop containing nucleoside triphosphate hydrolases"/>
    <property type="match status" value="1"/>
</dbReference>
<comment type="caution">
    <text evidence="1">The sequence shown here is derived from an EMBL/GenBank/DDBJ whole genome shotgun (WGS) entry which is preliminary data.</text>
</comment>
<keyword evidence="2" id="KW-1185">Reference proteome</keyword>
<dbReference type="Proteomes" id="UP000660554">
    <property type="component" value="Unassembled WGS sequence"/>
</dbReference>
<proteinExistence type="predicted"/>
<gene>
    <name evidence="1" type="ORF">Scinn_02970</name>
</gene>
<reference evidence="2" key="1">
    <citation type="submission" date="2020-09" db="EMBL/GenBank/DDBJ databases">
        <title>Whole genome shotgun sequence of Streptomyces cinnamonensis NBRC 15873.</title>
        <authorList>
            <person name="Komaki H."/>
            <person name="Tamura T."/>
        </authorList>
    </citation>
    <scope>NUCLEOTIDE SEQUENCE [LARGE SCALE GENOMIC DNA]</scope>
    <source>
        <strain evidence="2">NBRC 15873</strain>
    </source>
</reference>
<evidence type="ECO:0000313" key="1">
    <source>
        <dbReference type="EMBL" id="GHI10834.1"/>
    </source>
</evidence>
<protein>
    <recommendedName>
        <fullName evidence="3">DNA helicase</fullName>
    </recommendedName>
</protein>
<dbReference type="PANTHER" id="PTHR11070:SF2">
    <property type="entry name" value="ATP-DEPENDENT DNA HELICASE SRS2"/>
    <property type="match status" value="1"/>
</dbReference>
<evidence type="ECO:0000313" key="2">
    <source>
        <dbReference type="Proteomes" id="UP000660554"/>
    </source>
</evidence>
<evidence type="ECO:0008006" key="3">
    <source>
        <dbReference type="Google" id="ProtNLM"/>
    </source>
</evidence>
<name>A0ABQ3NDQ7_STRVG</name>
<dbReference type="InterPro" id="IPR027417">
    <property type="entry name" value="P-loop_NTPase"/>
</dbReference>
<accession>A0ABQ3NDQ7</accession>